<dbReference type="EMBL" id="JBHUHP010000010">
    <property type="protein sequence ID" value="MFD2092178.1"/>
    <property type="molecule type" value="Genomic_DNA"/>
</dbReference>
<reference evidence="3" key="1">
    <citation type="journal article" date="2019" name="Int. J. Syst. Evol. Microbiol.">
        <title>The Global Catalogue of Microorganisms (GCM) 10K type strain sequencing project: providing services to taxonomists for standard genome sequencing and annotation.</title>
        <authorList>
            <consortium name="The Broad Institute Genomics Platform"/>
            <consortium name="The Broad Institute Genome Sequencing Center for Infectious Disease"/>
            <person name="Wu L."/>
            <person name="Ma J."/>
        </authorList>
    </citation>
    <scope>NUCLEOTIDE SEQUENCE [LARGE SCALE GENOMIC DNA]</scope>
    <source>
        <strain evidence="3">JCM 3338</strain>
    </source>
</reference>
<dbReference type="RefSeq" id="WP_376875555.1">
    <property type="nucleotide sequence ID" value="NZ_JBHUHP010000010.1"/>
</dbReference>
<name>A0ABW4XBD4_9ACTN</name>
<evidence type="ECO:0000313" key="3">
    <source>
        <dbReference type="Proteomes" id="UP001597402"/>
    </source>
</evidence>
<accession>A0ABW4XBD4</accession>
<dbReference type="Proteomes" id="UP001597402">
    <property type="component" value="Unassembled WGS sequence"/>
</dbReference>
<keyword evidence="3" id="KW-1185">Reference proteome</keyword>
<evidence type="ECO:0000313" key="2">
    <source>
        <dbReference type="EMBL" id="MFD2092178.1"/>
    </source>
</evidence>
<gene>
    <name evidence="2" type="ORF">ACFSHS_11405</name>
</gene>
<protein>
    <submittedName>
        <fullName evidence="2">Uncharacterized protein</fullName>
    </submittedName>
</protein>
<feature type="region of interest" description="Disordered" evidence="1">
    <location>
        <begin position="79"/>
        <end position="110"/>
    </location>
</feature>
<organism evidence="2 3">
    <name type="scientific">Blastococcus deserti</name>
    <dbReference type="NCBI Taxonomy" id="2259033"/>
    <lineage>
        <taxon>Bacteria</taxon>
        <taxon>Bacillati</taxon>
        <taxon>Actinomycetota</taxon>
        <taxon>Actinomycetes</taxon>
        <taxon>Geodermatophilales</taxon>
        <taxon>Geodermatophilaceae</taxon>
        <taxon>Blastococcus</taxon>
    </lineage>
</organism>
<comment type="caution">
    <text evidence="2">The sequence shown here is derived from an EMBL/GenBank/DDBJ whole genome shotgun (WGS) entry which is preliminary data.</text>
</comment>
<proteinExistence type="predicted"/>
<evidence type="ECO:0000256" key="1">
    <source>
        <dbReference type="SAM" id="MobiDB-lite"/>
    </source>
</evidence>
<sequence>MTPGTDWIDSAQRLVEALRGGLAAVAPAADKGTGDQHPSDCRWCPVCQVAAVVRGERPEVTAALADVLASAATALRTVAAAGHPEGTTPAAEPVQEEAPPPPPVQQIDIA</sequence>